<dbReference type="InterPro" id="IPR036397">
    <property type="entry name" value="RNaseH_sf"/>
</dbReference>
<feature type="active site" evidence="13">
    <location>
        <position position="10"/>
    </location>
</feature>
<dbReference type="GO" id="GO:0048476">
    <property type="term" value="C:Holliday junction resolvase complex"/>
    <property type="evidence" value="ECO:0007669"/>
    <property type="project" value="UniProtKB-UniRule"/>
</dbReference>
<keyword evidence="9 13" id="KW-0238">DNA-binding</keyword>
<dbReference type="GO" id="GO:0003677">
    <property type="term" value="F:DNA binding"/>
    <property type="evidence" value="ECO:0007669"/>
    <property type="project" value="UniProtKB-KW"/>
</dbReference>
<proteinExistence type="inferred from homology"/>
<comment type="catalytic activity">
    <reaction evidence="12 13">
        <text>Endonucleolytic cleavage at a junction such as a reciprocal single-stranded crossover between two homologous DNA duplexes (Holliday junction).</text>
        <dbReference type="EC" id="3.1.21.10"/>
    </reaction>
</comment>
<evidence type="ECO:0000256" key="11">
    <source>
        <dbReference type="ARBA" id="ARBA00023204"/>
    </source>
</evidence>
<evidence type="ECO:0000256" key="7">
    <source>
        <dbReference type="ARBA" id="ARBA00022801"/>
    </source>
</evidence>
<protein>
    <recommendedName>
        <fullName evidence="13 14">Crossover junction endodeoxyribonuclease RuvC</fullName>
        <ecNumber evidence="13 14">3.1.21.10</ecNumber>
    </recommendedName>
    <alternativeName>
        <fullName evidence="13">Holliday junction nuclease RuvC</fullName>
    </alternativeName>
    <alternativeName>
        <fullName evidence="13">Holliday junction resolvase RuvC</fullName>
    </alternativeName>
</protein>
<dbReference type="FunFam" id="3.30.420.10:FF:000002">
    <property type="entry name" value="Crossover junction endodeoxyribonuclease RuvC"/>
    <property type="match status" value="1"/>
</dbReference>
<evidence type="ECO:0000256" key="2">
    <source>
        <dbReference type="ARBA" id="ARBA00022490"/>
    </source>
</evidence>
<keyword evidence="3 13" id="KW-0540">Nuclease</keyword>
<dbReference type="SUPFAM" id="SSF53098">
    <property type="entry name" value="Ribonuclease H-like"/>
    <property type="match status" value="1"/>
</dbReference>
<dbReference type="GO" id="GO:0005737">
    <property type="term" value="C:cytoplasm"/>
    <property type="evidence" value="ECO:0007669"/>
    <property type="project" value="UniProtKB-SubCell"/>
</dbReference>
<keyword evidence="7 13" id="KW-0378">Hydrolase</keyword>
<keyword evidence="8 13" id="KW-0460">Magnesium</keyword>
<dbReference type="Gene3D" id="3.30.420.10">
    <property type="entry name" value="Ribonuclease H-like superfamily/Ribonuclease H"/>
    <property type="match status" value="1"/>
</dbReference>
<dbReference type="GO" id="GO:0000287">
    <property type="term" value="F:magnesium ion binding"/>
    <property type="evidence" value="ECO:0007669"/>
    <property type="project" value="UniProtKB-UniRule"/>
</dbReference>
<comment type="subcellular location">
    <subcellularLocation>
        <location evidence="13">Cytoplasm</location>
    </subcellularLocation>
</comment>
<evidence type="ECO:0000256" key="9">
    <source>
        <dbReference type="ARBA" id="ARBA00023125"/>
    </source>
</evidence>
<evidence type="ECO:0000313" key="16">
    <source>
        <dbReference type="Proteomes" id="UP000248606"/>
    </source>
</evidence>
<keyword evidence="5 13" id="KW-0255">Endonuclease</keyword>
<dbReference type="GO" id="GO:0006281">
    <property type="term" value="P:DNA repair"/>
    <property type="evidence" value="ECO:0007669"/>
    <property type="project" value="UniProtKB-UniRule"/>
</dbReference>
<reference evidence="15 16" key="1">
    <citation type="submission" date="2017-08" db="EMBL/GenBank/DDBJ databases">
        <title>Infants hospitalized years apart are colonized by the same room-sourced microbial strains.</title>
        <authorList>
            <person name="Brooks B."/>
            <person name="Olm M.R."/>
            <person name="Firek B.A."/>
            <person name="Baker R."/>
            <person name="Thomas B.C."/>
            <person name="Morowitz M.J."/>
            <person name="Banfield J.F."/>
        </authorList>
    </citation>
    <scope>NUCLEOTIDE SEQUENCE [LARGE SCALE GENOMIC DNA]</scope>
    <source>
        <strain evidence="15">S2_006_000_R1_57</strain>
    </source>
</reference>
<dbReference type="PRINTS" id="PR00696">
    <property type="entry name" value="RSOLVASERUVC"/>
</dbReference>
<sequence length="191" mass="20429">MSQSCVVGIDPGLTRCGIGVVCLQQHSAAIKPVAVDVIRTPIDTDIARRLLDISEGVSTILDRFQPDAVAIERVFTQHNRNTAVGTAMAAGVAAMEAARRDIPVTFYTPSEVKAAVSGNGHANKAQVTAMVTRILGLVEEPRPADAADSLAIAICHLWRNPLQHKLREIQPPSSVADAVGVLMTRTRSKEF</sequence>
<comment type="subunit">
    <text evidence="13">Homodimer which binds Holliday junction (HJ) DNA. The HJ becomes 2-fold symmetrical on binding to RuvC with unstacked arms; it has a different conformation from HJ DNA in complex with RuvA. In the full resolvosome a probable DNA-RuvA(4)-RuvB(12)-RuvC(2) complex forms which resolves the HJ.</text>
</comment>
<evidence type="ECO:0000313" key="15">
    <source>
        <dbReference type="EMBL" id="PZP89898.1"/>
    </source>
</evidence>
<dbReference type="EMBL" id="QFOZ01000001">
    <property type="protein sequence ID" value="PZP89898.1"/>
    <property type="molecule type" value="Genomic_DNA"/>
</dbReference>
<dbReference type="CDD" id="cd16962">
    <property type="entry name" value="RuvC"/>
    <property type="match status" value="1"/>
</dbReference>
<feature type="binding site" evidence="13">
    <location>
        <position position="10"/>
    </location>
    <ligand>
        <name>Mg(2+)</name>
        <dbReference type="ChEBI" id="CHEBI:18420"/>
        <label>1</label>
    </ligand>
</feature>
<evidence type="ECO:0000256" key="12">
    <source>
        <dbReference type="ARBA" id="ARBA00029354"/>
    </source>
</evidence>
<dbReference type="HAMAP" id="MF_00034">
    <property type="entry name" value="RuvC"/>
    <property type="match status" value="1"/>
</dbReference>
<dbReference type="InterPro" id="IPR002176">
    <property type="entry name" value="X-over_junc_endoDNase_RuvC"/>
</dbReference>
<dbReference type="AlphaFoldDB" id="A0A2W5IEX7"/>
<dbReference type="EC" id="3.1.21.10" evidence="13 14"/>
<comment type="function">
    <text evidence="13">The RuvA-RuvB-RuvC complex processes Holliday junction (HJ) DNA during genetic recombination and DNA repair. Endonuclease that resolves HJ intermediates. Cleaves cruciform DNA by making single-stranded nicks across the HJ at symmetrical positions within the homologous arms, yielding a 5'-phosphate and a 3'-hydroxyl group; requires a central core of homology in the junction. The consensus cleavage sequence is 5'-(A/T)TT(C/G)-3'. Cleavage occurs on the 3'-side of the TT dinucleotide at the point of strand exchange. HJ branch migration catalyzed by RuvA-RuvB allows RuvC to scan DNA until it finds its consensus sequence, where it cleaves and resolves the cruciform DNA.</text>
</comment>
<evidence type="ECO:0000256" key="13">
    <source>
        <dbReference type="HAMAP-Rule" id="MF_00034"/>
    </source>
</evidence>
<evidence type="ECO:0000256" key="3">
    <source>
        <dbReference type="ARBA" id="ARBA00022722"/>
    </source>
</evidence>
<evidence type="ECO:0000256" key="4">
    <source>
        <dbReference type="ARBA" id="ARBA00022723"/>
    </source>
</evidence>
<dbReference type="RefSeq" id="WP_290595310.1">
    <property type="nucleotide sequence ID" value="NZ_JBHWSZ010000014.1"/>
</dbReference>
<keyword evidence="6 13" id="KW-0227">DNA damage</keyword>
<dbReference type="PANTHER" id="PTHR30194">
    <property type="entry name" value="CROSSOVER JUNCTION ENDODEOXYRIBONUCLEASE RUVC"/>
    <property type="match status" value="1"/>
</dbReference>
<dbReference type="PANTHER" id="PTHR30194:SF3">
    <property type="entry name" value="CROSSOVER JUNCTION ENDODEOXYRIBONUCLEASE RUVC"/>
    <property type="match status" value="1"/>
</dbReference>
<dbReference type="Pfam" id="PF02075">
    <property type="entry name" value="RuvC"/>
    <property type="match status" value="1"/>
</dbReference>
<evidence type="ECO:0000256" key="5">
    <source>
        <dbReference type="ARBA" id="ARBA00022759"/>
    </source>
</evidence>
<keyword evidence="4 13" id="KW-0479">Metal-binding</keyword>
<dbReference type="InterPro" id="IPR012337">
    <property type="entry name" value="RNaseH-like_sf"/>
</dbReference>
<keyword evidence="2 13" id="KW-0963">Cytoplasm</keyword>
<evidence type="ECO:0000256" key="8">
    <source>
        <dbReference type="ARBA" id="ARBA00022842"/>
    </source>
</evidence>
<dbReference type="GO" id="GO:0006310">
    <property type="term" value="P:DNA recombination"/>
    <property type="evidence" value="ECO:0007669"/>
    <property type="project" value="UniProtKB-UniRule"/>
</dbReference>
<feature type="active site" evidence="13">
    <location>
        <position position="145"/>
    </location>
</feature>
<comment type="cofactor">
    <cofactor evidence="13">
        <name>Mg(2+)</name>
        <dbReference type="ChEBI" id="CHEBI:18420"/>
    </cofactor>
    <text evidence="13">Binds 2 Mg(2+) ion per subunit.</text>
</comment>
<evidence type="ECO:0000256" key="1">
    <source>
        <dbReference type="ARBA" id="ARBA00009518"/>
    </source>
</evidence>
<comment type="caution">
    <text evidence="15">The sequence shown here is derived from an EMBL/GenBank/DDBJ whole genome shotgun (WGS) entry which is preliminary data.</text>
</comment>
<gene>
    <name evidence="13" type="primary">ruvC</name>
    <name evidence="15" type="ORF">DI579_01720</name>
</gene>
<organism evidence="15 16">
    <name type="scientific">Lawsonella clevelandensis</name>
    <dbReference type="NCBI Taxonomy" id="1528099"/>
    <lineage>
        <taxon>Bacteria</taxon>
        <taxon>Bacillati</taxon>
        <taxon>Actinomycetota</taxon>
        <taxon>Actinomycetes</taxon>
        <taxon>Mycobacteriales</taxon>
        <taxon>Lawsonellaceae</taxon>
        <taxon>Lawsonella</taxon>
    </lineage>
</organism>
<feature type="binding site" evidence="13">
    <location>
        <position position="72"/>
    </location>
    <ligand>
        <name>Mg(2+)</name>
        <dbReference type="ChEBI" id="CHEBI:18420"/>
        <label>2</label>
    </ligand>
</feature>
<evidence type="ECO:0000256" key="14">
    <source>
        <dbReference type="NCBIfam" id="TIGR00228"/>
    </source>
</evidence>
<evidence type="ECO:0000256" key="10">
    <source>
        <dbReference type="ARBA" id="ARBA00023172"/>
    </source>
</evidence>
<comment type="similarity">
    <text evidence="1 13">Belongs to the RuvC family.</text>
</comment>
<keyword evidence="10 13" id="KW-0233">DNA recombination</keyword>
<feature type="binding site" evidence="13">
    <location>
        <position position="145"/>
    </location>
    <ligand>
        <name>Mg(2+)</name>
        <dbReference type="ChEBI" id="CHEBI:18420"/>
        <label>1</label>
    </ligand>
</feature>
<dbReference type="GO" id="GO:0008821">
    <property type="term" value="F:crossover junction DNA endonuclease activity"/>
    <property type="evidence" value="ECO:0007669"/>
    <property type="project" value="UniProtKB-UniRule"/>
</dbReference>
<accession>A0A2W5IEX7</accession>
<evidence type="ECO:0000256" key="6">
    <source>
        <dbReference type="ARBA" id="ARBA00022763"/>
    </source>
</evidence>
<name>A0A2W5IEX7_9ACTN</name>
<keyword evidence="11 13" id="KW-0234">DNA repair</keyword>
<dbReference type="NCBIfam" id="TIGR00228">
    <property type="entry name" value="ruvC"/>
    <property type="match status" value="1"/>
</dbReference>
<dbReference type="Proteomes" id="UP000248606">
    <property type="component" value="Unassembled WGS sequence"/>
</dbReference>
<feature type="active site" evidence="13">
    <location>
        <position position="72"/>
    </location>
</feature>